<organism evidence="6 7">
    <name type="scientific">Digitaria exilis</name>
    <dbReference type="NCBI Taxonomy" id="1010633"/>
    <lineage>
        <taxon>Eukaryota</taxon>
        <taxon>Viridiplantae</taxon>
        <taxon>Streptophyta</taxon>
        <taxon>Embryophyta</taxon>
        <taxon>Tracheophyta</taxon>
        <taxon>Spermatophyta</taxon>
        <taxon>Magnoliopsida</taxon>
        <taxon>Liliopsida</taxon>
        <taxon>Poales</taxon>
        <taxon>Poaceae</taxon>
        <taxon>PACMAD clade</taxon>
        <taxon>Panicoideae</taxon>
        <taxon>Panicodae</taxon>
        <taxon>Paniceae</taxon>
        <taxon>Anthephorinae</taxon>
        <taxon>Digitaria</taxon>
    </lineage>
</organism>
<dbReference type="GO" id="GO:0006397">
    <property type="term" value="P:mRNA processing"/>
    <property type="evidence" value="ECO:0007669"/>
    <property type="project" value="InterPro"/>
</dbReference>
<feature type="region of interest" description="Disordered" evidence="4">
    <location>
        <begin position="215"/>
        <end position="289"/>
    </location>
</feature>
<dbReference type="GO" id="GO:0061630">
    <property type="term" value="F:ubiquitin protein ligase activity"/>
    <property type="evidence" value="ECO:0007669"/>
    <property type="project" value="InterPro"/>
</dbReference>
<feature type="compositionally biased region" description="Polar residues" evidence="4">
    <location>
        <begin position="220"/>
        <end position="230"/>
    </location>
</feature>
<dbReference type="GO" id="GO:0006511">
    <property type="term" value="P:ubiquitin-dependent protein catabolic process"/>
    <property type="evidence" value="ECO:0007669"/>
    <property type="project" value="TreeGrafter"/>
</dbReference>
<feature type="compositionally biased region" description="Low complexity" evidence="4">
    <location>
        <begin position="231"/>
        <end position="240"/>
    </location>
</feature>
<dbReference type="OrthoDB" id="688450at2759"/>
<dbReference type="Proteomes" id="UP000636709">
    <property type="component" value="Unassembled WGS sequence"/>
</dbReference>
<evidence type="ECO:0000256" key="3">
    <source>
        <dbReference type="ARBA" id="ARBA00022833"/>
    </source>
</evidence>
<feature type="region of interest" description="Disordered" evidence="4">
    <location>
        <begin position="105"/>
        <end position="134"/>
    </location>
</feature>
<feature type="compositionally biased region" description="Low complexity" evidence="4">
    <location>
        <begin position="259"/>
        <end position="274"/>
    </location>
</feature>
<dbReference type="SUPFAM" id="SSF57850">
    <property type="entry name" value="RING/U-box"/>
    <property type="match status" value="1"/>
</dbReference>
<name>A0A835C3A3_9POAL</name>
<sequence length="380" mass="39630">MVRRVAGPPTETITVATSPSDSAVTSSSSAADDDEAKAIDAVIDAAQLKWEDQQQQSQGGWRRYGGHRVGGAFQSRPVPPAGYVCHRCHVPGHFTQHCHTNGDPRYDLGKASASASKTNLPTPSPPVTPSGQDDGVPPELHCKICSNVMSDAVVASRCCFGSFCDACIRGQIAATSQCVCGTQSRADDLIPNLTLRATIAKLGATRAVGIGSVATENRKSSAASNAEPTTQSAAAPQSQESSHHSHVTATAGSSEHSDGSATSSTSKSAAAPAAHEPRTKRATVETGGHAGYPEQYGGYGNPFGPACYDPFLGATPWACDPYMYYGGMPPYGGGYTNVPVPGGYQDGCHGRKRTMTDGEYQRQAQGGFKRRCGGRSEVAF</sequence>
<evidence type="ECO:0000313" key="7">
    <source>
        <dbReference type="Proteomes" id="UP000636709"/>
    </source>
</evidence>
<dbReference type="AlphaFoldDB" id="A0A835C3A3"/>
<dbReference type="InterPro" id="IPR033489">
    <property type="entry name" value="RBBP6"/>
</dbReference>
<dbReference type="Gene3D" id="3.30.40.10">
    <property type="entry name" value="Zinc/RING finger domain, C3HC4 (zinc finger)"/>
    <property type="match status" value="1"/>
</dbReference>
<dbReference type="InterPro" id="IPR013083">
    <property type="entry name" value="Znf_RING/FYVE/PHD"/>
</dbReference>
<dbReference type="InterPro" id="IPR025829">
    <property type="entry name" value="Zn_knuckle_CX2CX3GHX4C"/>
</dbReference>
<feature type="region of interest" description="Disordered" evidence="4">
    <location>
        <begin position="1"/>
        <end position="33"/>
    </location>
</feature>
<evidence type="ECO:0000259" key="5">
    <source>
        <dbReference type="Pfam" id="PF13696"/>
    </source>
</evidence>
<dbReference type="Gene3D" id="4.10.60.10">
    <property type="entry name" value="Zinc finger, CCHC-type"/>
    <property type="match status" value="1"/>
</dbReference>
<evidence type="ECO:0000313" key="6">
    <source>
        <dbReference type="EMBL" id="KAF8721117.1"/>
    </source>
</evidence>
<dbReference type="EMBL" id="JACEFO010001687">
    <property type="protein sequence ID" value="KAF8721117.1"/>
    <property type="molecule type" value="Genomic_DNA"/>
</dbReference>
<protein>
    <recommendedName>
        <fullName evidence="5">Zinc knuckle CX2CX3GHX4C domain-containing protein</fullName>
    </recommendedName>
</protein>
<keyword evidence="1" id="KW-0479">Metal-binding</keyword>
<proteinExistence type="predicted"/>
<dbReference type="Pfam" id="PF13696">
    <property type="entry name" value="zf-CCHC_2"/>
    <property type="match status" value="1"/>
</dbReference>
<evidence type="ECO:0000256" key="1">
    <source>
        <dbReference type="ARBA" id="ARBA00022723"/>
    </source>
</evidence>
<dbReference type="PANTHER" id="PTHR15439">
    <property type="entry name" value="RETINOBLASTOMA-BINDING PROTEIN 6"/>
    <property type="match status" value="1"/>
</dbReference>
<gene>
    <name evidence="6" type="ORF">HU200_023536</name>
</gene>
<keyword evidence="3" id="KW-0862">Zinc</keyword>
<keyword evidence="2" id="KW-0863">Zinc-finger</keyword>
<dbReference type="PANTHER" id="PTHR15439:SF16">
    <property type="entry name" value="OS03G0335100 PROTEIN"/>
    <property type="match status" value="1"/>
</dbReference>
<dbReference type="GO" id="GO:0005634">
    <property type="term" value="C:nucleus"/>
    <property type="evidence" value="ECO:0007669"/>
    <property type="project" value="TreeGrafter"/>
</dbReference>
<dbReference type="GO" id="GO:0008270">
    <property type="term" value="F:zinc ion binding"/>
    <property type="evidence" value="ECO:0007669"/>
    <property type="project" value="UniProtKB-KW"/>
</dbReference>
<reference evidence="6" key="1">
    <citation type="submission" date="2020-07" db="EMBL/GenBank/DDBJ databases">
        <title>Genome sequence and genetic diversity analysis of an under-domesticated orphan crop, white fonio (Digitaria exilis).</title>
        <authorList>
            <person name="Bennetzen J.L."/>
            <person name="Chen S."/>
            <person name="Ma X."/>
            <person name="Wang X."/>
            <person name="Yssel A.E.J."/>
            <person name="Chaluvadi S.R."/>
            <person name="Johnson M."/>
            <person name="Gangashetty P."/>
            <person name="Hamidou F."/>
            <person name="Sanogo M.D."/>
            <person name="Zwaenepoel A."/>
            <person name="Wallace J."/>
            <person name="Van De Peer Y."/>
            <person name="Van Deynze A."/>
        </authorList>
    </citation>
    <scope>NUCLEOTIDE SEQUENCE</scope>
    <source>
        <tissue evidence="6">Leaves</tissue>
    </source>
</reference>
<keyword evidence="7" id="KW-1185">Reference proteome</keyword>
<accession>A0A835C3A3</accession>
<feature type="domain" description="Zinc knuckle CX2CX3GHX4C" evidence="5">
    <location>
        <begin position="80"/>
        <end position="100"/>
    </location>
</feature>
<dbReference type="GO" id="GO:0016567">
    <property type="term" value="P:protein ubiquitination"/>
    <property type="evidence" value="ECO:0007669"/>
    <property type="project" value="InterPro"/>
</dbReference>
<evidence type="ECO:0000256" key="2">
    <source>
        <dbReference type="ARBA" id="ARBA00022771"/>
    </source>
</evidence>
<evidence type="ECO:0000256" key="4">
    <source>
        <dbReference type="SAM" id="MobiDB-lite"/>
    </source>
</evidence>
<feature type="compositionally biased region" description="Low complexity" evidence="4">
    <location>
        <begin position="14"/>
        <end position="30"/>
    </location>
</feature>
<comment type="caution">
    <text evidence="6">The sequence shown here is derived from an EMBL/GenBank/DDBJ whole genome shotgun (WGS) entry which is preliminary data.</text>
</comment>